<dbReference type="CTD" id="20316126"/>
<dbReference type="EMBL" id="KL596640">
    <property type="protein sequence ID" value="KER31847.1"/>
    <property type="molecule type" value="Genomic_DNA"/>
</dbReference>
<proteinExistence type="predicted"/>
<dbReference type="Proteomes" id="UP000054324">
    <property type="component" value="Unassembled WGS sequence"/>
</dbReference>
<accession>A0A075A0S8</accession>
<name>A0A075A0S8_OPIVI</name>
<dbReference type="AlphaFoldDB" id="A0A075A0S8"/>
<organism evidence="1 2">
    <name type="scientific">Opisthorchis viverrini</name>
    <name type="common">Southeast Asian liver fluke</name>
    <dbReference type="NCBI Taxonomy" id="6198"/>
    <lineage>
        <taxon>Eukaryota</taxon>
        <taxon>Metazoa</taxon>
        <taxon>Spiralia</taxon>
        <taxon>Lophotrochozoa</taxon>
        <taxon>Platyhelminthes</taxon>
        <taxon>Trematoda</taxon>
        <taxon>Digenea</taxon>
        <taxon>Opisthorchiida</taxon>
        <taxon>Opisthorchiata</taxon>
        <taxon>Opisthorchiidae</taxon>
        <taxon>Opisthorchis</taxon>
    </lineage>
</organism>
<evidence type="ECO:0000313" key="1">
    <source>
        <dbReference type="EMBL" id="KER31847.1"/>
    </source>
</evidence>
<dbReference type="GeneID" id="20316126"/>
<gene>
    <name evidence="1" type="ORF">T265_01938</name>
</gene>
<sequence length="67" mass="7717">MRRPGAAHSVAWKHHKREVQLGSRCHSNECIFANFVQFGFKQLNVLHQVASCFSPYDIRDIAIHVNI</sequence>
<evidence type="ECO:0000313" key="2">
    <source>
        <dbReference type="Proteomes" id="UP000054324"/>
    </source>
</evidence>
<reference evidence="1 2" key="1">
    <citation type="submission" date="2013-11" db="EMBL/GenBank/DDBJ databases">
        <title>Opisthorchis viverrini - life in the bile duct.</title>
        <authorList>
            <person name="Young N.D."/>
            <person name="Nagarajan N."/>
            <person name="Lin S.J."/>
            <person name="Korhonen P.K."/>
            <person name="Jex A.R."/>
            <person name="Hall R.S."/>
            <person name="Safavi-Hemami H."/>
            <person name="Kaewkong W."/>
            <person name="Bertrand D."/>
            <person name="Gao S."/>
            <person name="Seet Q."/>
            <person name="Wongkham S."/>
            <person name="Teh B.T."/>
            <person name="Wongkham C."/>
            <person name="Intapan P.M."/>
            <person name="Maleewong W."/>
            <person name="Yang X."/>
            <person name="Hu M."/>
            <person name="Wang Z."/>
            <person name="Hofmann A."/>
            <person name="Sternberg P.W."/>
            <person name="Tan P."/>
            <person name="Wang J."/>
            <person name="Gasser R.B."/>
        </authorList>
    </citation>
    <scope>NUCLEOTIDE SEQUENCE [LARGE SCALE GENOMIC DNA]</scope>
</reference>
<protein>
    <submittedName>
        <fullName evidence="1">Uncharacterized protein</fullName>
    </submittedName>
</protein>
<keyword evidence="2" id="KW-1185">Reference proteome</keyword>
<dbReference type="RefSeq" id="XP_009164340.1">
    <property type="nucleotide sequence ID" value="XM_009166076.1"/>
</dbReference>
<dbReference type="KEGG" id="ovi:T265_01938"/>